<keyword evidence="3" id="KW-1185">Reference proteome</keyword>
<feature type="chain" id="PRO_5045263994" evidence="1">
    <location>
        <begin position="21"/>
        <end position="409"/>
    </location>
</feature>
<dbReference type="EMBL" id="JAAVJI010000013">
    <property type="protein sequence ID" value="NJP02833.1"/>
    <property type="molecule type" value="Genomic_DNA"/>
</dbReference>
<dbReference type="PANTHER" id="PTHR12631">
    <property type="entry name" value="ALPHA-L-IDURONIDASE"/>
    <property type="match status" value="1"/>
</dbReference>
<name>A0ABX0YHC3_9PSED</name>
<feature type="signal peptide" evidence="1">
    <location>
        <begin position="1"/>
        <end position="20"/>
    </location>
</feature>
<dbReference type="InterPro" id="IPR051923">
    <property type="entry name" value="Glycosyl_Hydrolase_39"/>
</dbReference>
<evidence type="ECO:0000313" key="2">
    <source>
        <dbReference type="EMBL" id="NJP02833.1"/>
    </source>
</evidence>
<dbReference type="InterPro" id="IPR017853">
    <property type="entry name" value="GH"/>
</dbReference>
<sequence length="409" mass="44371">MRRALYSAALLLCAPLGALAASAPAPFIVGVGTHLFNRPLPVNTPVALMQAAGIASVRDDAFWSTVEQQPGQLGLPEEGFRYLKAQRDNGINSVLVLGYGNRFYANDSKPIAPDVRKGYARFVDVVAHRLKGQVGFYEVYNEWDLEDPTSQAFSDAYLELVRHTASQVRRIDPKARLLAGAVTTQGIKAGFADRLVAGGVMKAVDGLSLHPYVHCEKTGGGNTPESWIHWLRDVSAHLDSIAGQPVPLYLTEMGWHSTANLHPCGIDETTQAAWLARAYLLAKTLPTVKGLWWYDLSNDGNDPAEQEHNFGLLRHNLSPKPAYEALKRLSPVLSGYQYVPDIGPGTAPVGADRQGLVQLTFQKGHERLLAVWTQGTPTRVTLTVPGAPHGPIQVSGMPLLIPLNTTGNP</sequence>
<keyword evidence="1" id="KW-0732">Signal</keyword>
<reference evidence="2 3" key="1">
    <citation type="submission" date="2020-03" db="EMBL/GenBank/DDBJ databases">
        <authorList>
            <person name="Wang L."/>
            <person name="He N."/>
            <person name="Li Y."/>
            <person name="Fang Y."/>
            <person name="Zhang F."/>
        </authorList>
    </citation>
    <scope>NUCLEOTIDE SEQUENCE [LARGE SCALE GENOMIC DNA]</scope>
    <source>
        <strain evidence="3">hsmgli-8</strain>
    </source>
</reference>
<dbReference type="PANTHER" id="PTHR12631:SF10">
    <property type="entry name" value="BETA-XYLOSIDASE-LIKE PROTEIN-RELATED"/>
    <property type="match status" value="1"/>
</dbReference>
<evidence type="ECO:0000313" key="3">
    <source>
        <dbReference type="Proteomes" id="UP000746535"/>
    </source>
</evidence>
<evidence type="ECO:0000256" key="1">
    <source>
        <dbReference type="SAM" id="SignalP"/>
    </source>
</evidence>
<organism evidence="2 3">
    <name type="scientific">Pseudomonas quercus</name>
    <dbReference type="NCBI Taxonomy" id="2722792"/>
    <lineage>
        <taxon>Bacteria</taxon>
        <taxon>Pseudomonadati</taxon>
        <taxon>Pseudomonadota</taxon>
        <taxon>Gammaproteobacteria</taxon>
        <taxon>Pseudomonadales</taxon>
        <taxon>Pseudomonadaceae</taxon>
        <taxon>Pseudomonas</taxon>
    </lineage>
</organism>
<dbReference type="Gene3D" id="3.20.20.80">
    <property type="entry name" value="Glycosidases"/>
    <property type="match status" value="1"/>
</dbReference>
<dbReference type="SUPFAM" id="SSF51445">
    <property type="entry name" value="(Trans)glycosidases"/>
    <property type="match status" value="1"/>
</dbReference>
<protein>
    <submittedName>
        <fullName evidence="2">Uncharacterized protein</fullName>
    </submittedName>
</protein>
<dbReference type="Proteomes" id="UP000746535">
    <property type="component" value="Unassembled WGS sequence"/>
</dbReference>
<gene>
    <name evidence="2" type="ORF">HBH25_18475</name>
</gene>
<dbReference type="RefSeq" id="WP_168085409.1">
    <property type="nucleotide sequence ID" value="NZ_JAAVJI010000013.1"/>
</dbReference>
<comment type="caution">
    <text evidence="2">The sequence shown here is derived from an EMBL/GenBank/DDBJ whole genome shotgun (WGS) entry which is preliminary data.</text>
</comment>
<accession>A0ABX0YHC3</accession>
<proteinExistence type="predicted"/>